<dbReference type="PANTHER" id="PTHR22959:SF0">
    <property type="entry name" value="PARTNER OF Y14 AND MAGO"/>
    <property type="match status" value="1"/>
</dbReference>
<dbReference type="EMBL" id="LK052890">
    <property type="protein sequence ID" value="CDR40679.1"/>
    <property type="molecule type" value="Genomic_DNA"/>
</dbReference>
<feature type="compositionally biased region" description="Polar residues" evidence="1">
    <location>
        <begin position="163"/>
        <end position="172"/>
    </location>
</feature>
<feature type="compositionally biased region" description="Basic and acidic residues" evidence="1">
    <location>
        <begin position="98"/>
        <end position="109"/>
    </location>
</feature>
<dbReference type="GO" id="GO:0005737">
    <property type="term" value="C:cytoplasm"/>
    <property type="evidence" value="ECO:0007669"/>
    <property type="project" value="TreeGrafter"/>
</dbReference>
<dbReference type="InterPro" id="IPR039333">
    <property type="entry name" value="PYM1"/>
</dbReference>
<feature type="compositionally biased region" description="Basic and acidic residues" evidence="1">
    <location>
        <begin position="46"/>
        <end position="62"/>
    </location>
</feature>
<accession>A0A061AZ56</accession>
<feature type="domain" description="WIBG Mago-binding" evidence="2">
    <location>
        <begin position="18"/>
        <end position="44"/>
    </location>
</feature>
<dbReference type="InterPro" id="IPR036348">
    <property type="entry name" value="WIBG_N_sf"/>
</dbReference>
<sequence length="197" mass="21592">MVSEEGKSTAGVHLDAEGNRVVGGSVRADGSVRKIVKVRPGFTPQEDVKRYNVREAREERLRSTSQIYQGGKAIQNASRDPQRPSRFSGLNNFLKGVASEDAKGTRRSESSSGPLHIPPNHRHSVATQQSDDTDISNSLAKLSIEGDQKGDVDKKSVAKHQESSSPDSIPNQKSKKAYVPPQRRKKYTLADLDSQKT</sequence>
<dbReference type="GO" id="GO:0003723">
    <property type="term" value="F:RNA binding"/>
    <property type="evidence" value="ECO:0007669"/>
    <property type="project" value="TreeGrafter"/>
</dbReference>
<dbReference type="SMART" id="SM01273">
    <property type="entry name" value="Mago-bind"/>
    <property type="match status" value="1"/>
</dbReference>
<dbReference type="PANTHER" id="PTHR22959">
    <property type="entry name" value="PYM PROTEIN"/>
    <property type="match status" value="1"/>
</dbReference>
<organism evidence="3">
    <name type="scientific">Cyberlindnera fabianii</name>
    <name type="common">Yeast</name>
    <name type="synonym">Hansenula fabianii</name>
    <dbReference type="NCBI Taxonomy" id="36022"/>
    <lineage>
        <taxon>Eukaryota</taxon>
        <taxon>Fungi</taxon>
        <taxon>Dikarya</taxon>
        <taxon>Ascomycota</taxon>
        <taxon>Saccharomycotina</taxon>
        <taxon>Saccharomycetes</taxon>
        <taxon>Phaffomycetales</taxon>
        <taxon>Phaffomycetaceae</taxon>
        <taxon>Cyberlindnera</taxon>
    </lineage>
</organism>
<feature type="region of interest" description="Disordered" evidence="1">
    <location>
        <begin position="43"/>
        <end position="197"/>
    </location>
</feature>
<evidence type="ECO:0000259" key="2">
    <source>
        <dbReference type="SMART" id="SM01273"/>
    </source>
</evidence>
<proteinExistence type="predicted"/>
<name>A0A061AZ56_CYBFA</name>
<dbReference type="Pfam" id="PF09282">
    <property type="entry name" value="Mago-bind"/>
    <property type="match status" value="1"/>
</dbReference>
<feature type="compositionally biased region" description="Basic and acidic residues" evidence="1">
    <location>
        <begin position="144"/>
        <end position="162"/>
    </location>
</feature>
<evidence type="ECO:0000256" key="1">
    <source>
        <dbReference type="SAM" id="MobiDB-lite"/>
    </source>
</evidence>
<dbReference type="GO" id="GO:0035145">
    <property type="term" value="C:exon-exon junction complex"/>
    <property type="evidence" value="ECO:0007669"/>
    <property type="project" value="TreeGrafter"/>
</dbReference>
<gene>
    <name evidence="3" type="ORF">CYFA0S_05e03180g</name>
</gene>
<evidence type="ECO:0000313" key="3">
    <source>
        <dbReference type="EMBL" id="CDR40679.1"/>
    </source>
</evidence>
<reference evidence="3" key="1">
    <citation type="journal article" date="2014" name="Genome Announc.">
        <title>Genome sequence of the yeast Cyberlindnera fabianii (Hansenula fabianii).</title>
        <authorList>
            <person name="Freel K.C."/>
            <person name="Sarilar V."/>
            <person name="Neuveglise C."/>
            <person name="Devillers H."/>
            <person name="Friedrich A."/>
            <person name="Schacherer J."/>
        </authorList>
    </citation>
    <scope>NUCLEOTIDE SEQUENCE</scope>
    <source>
        <strain evidence="3">YJS4271</strain>
    </source>
</reference>
<dbReference type="AlphaFoldDB" id="A0A061AZ56"/>
<dbReference type="OrthoDB" id="21625at2759"/>
<dbReference type="GO" id="GO:1903259">
    <property type="term" value="P:exon-exon junction complex disassembly"/>
    <property type="evidence" value="ECO:0007669"/>
    <property type="project" value="InterPro"/>
</dbReference>
<dbReference type="InterPro" id="IPR015362">
    <property type="entry name" value="WIBG_mago-bd"/>
</dbReference>
<dbReference type="SUPFAM" id="SSF101931">
    <property type="entry name" value="Pym (Within the bgcn gene intron protein, WIBG), N-terminal domain"/>
    <property type="match status" value="1"/>
</dbReference>
<feature type="compositionally biased region" description="Polar residues" evidence="1">
    <location>
        <begin position="125"/>
        <end position="140"/>
    </location>
</feature>
<protein>
    <submittedName>
        <fullName evidence="3">CYFA0S05e03180g1_1</fullName>
    </submittedName>
</protein>